<dbReference type="InterPro" id="IPR005761">
    <property type="entry name" value="UDP-N-AcMur-Glu-dNH2Pim_ligase"/>
</dbReference>
<evidence type="ECO:0000256" key="2">
    <source>
        <dbReference type="ARBA" id="ARBA00022490"/>
    </source>
</evidence>
<dbReference type="HAMAP" id="MF_00208">
    <property type="entry name" value="MurE"/>
    <property type="match status" value="1"/>
</dbReference>
<dbReference type="Gene3D" id="3.40.1390.10">
    <property type="entry name" value="MurE/MurF, N-terminal domain"/>
    <property type="match status" value="1"/>
</dbReference>
<dbReference type="InterPro" id="IPR036615">
    <property type="entry name" value="Mur_ligase_C_dom_sf"/>
</dbReference>
<dbReference type="GO" id="GO:0051301">
    <property type="term" value="P:cell division"/>
    <property type="evidence" value="ECO:0007669"/>
    <property type="project" value="InterPro"/>
</dbReference>
<dbReference type="SUPFAM" id="SSF53244">
    <property type="entry name" value="MurD-like peptide ligases, peptide-binding domain"/>
    <property type="match status" value="1"/>
</dbReference>
<dbReference type="GO" id="GO:0008360">
    <property type="term" value="P:regulation of cell shape"/>
    <property type="evidence" value="ECO:0007669"/>
    <property type="project" value="UniProtKB-KW"/>
</dbReference>
<dbReference type="EMBL" id="LAZR01000628">
    <property type="protein sequence ID" value="KKN62338.1"/>
    <property type="molecule type" value="Genomic_DNA"/>
</dbReference>
<organism evidence="12">
    <name type="scientific">marine sediment metagenome</name>
    <dbReference type="NCBI Taxonomy" id="412755"/>
    <lineage>
        <taxon>unclassified sequences</taxon>
        <taxon>metagenomes</taxon>
        <taxon>ecological metagenomes</taxon>
    </lineage>
</organism>
<evidence type="ECO:0000259" key="10">
    <source>
        <dbReference type="Pfam" id="PF02875"/>
    </source>
</evidence>
<evidence type="ECO:0000256" key="5">
    <source>
        <dbReference type="ARBA" id="ARBA00022840"/>
    </source>
</evidence>
<evidence type="ECO:0000256" key="8">
    <source>
        <dbReference type="ARBA" id="ARBA00023316"/>
    </source>
</evidence>
<reference evidence="12" key="1">
    <citation type="journal article" date="2015" name="Nature">
        <title>Complex archaea that bridge the gap between prokaryotes and eukaryotes.</title>
        <authorList>
            <person name="Spang A."/>
            <person name="Saw J.H."/>
            <person name="Jorgensen S.L."/>
            <person name="Zaremba-Niedzwiedzka K."/>
            <person name="Martijn J."/>
            <person name="Lind A.E."/>
            <person name="van Eijk R."/>
            <person name="Schleper C."/>
            <person name="Guy L."/>
            <person name="Ettema T.J."/>
        </authorList>
    </citation>
    <scope>NUCLEOTIDE SEQUENCE</scope>
</reference>
<dbReference type="SUPFAM" id="SSF53623">
    <property type="entry name" value="MurD-like peptide ligases, catalytic domain"/>
    <property type="match status" value="1"/>
</dbReference>
<dbReference type="InterPro" id="IPR035911">
    <property type="entry name" value="MurE/MurF_N"/>
</dbReference>
<dbReference type="NCBIfam" id="NF001124">
    <property type="entry name" value="PRK00139.1-2"/>
    <property type="match status" value="1"/>
</dbReference>
<dbReference type="Pfam" id="PF01225">
    <property type="entry name" value="Mur_ligase"/>
    <property type="match status" value="1"/>
</dbReference>
<dbReference type="InterPro" id="IPR018109">
    <property type="entry name" value="Folylpolyglutamate_synth_CS"/>
</dbReference>
<dbReference type="NCBIfam" id="TIGR01085">
    <property type="entry name" value="murE"/>
    <property type="match status" value="1"/>
</dbReference>
<keyword evidence="7" id="KW-0573">Peptidoglycan synthesis</keyword>
<evidence type="ECO:0000256" key="4">
    <source>
        <dbReference type="ARBA" id="ARBA00022741"/>
    </source>
</evidence>
<dbReference type="Pfam" id="PF08245">
    <property type="entry name" value="Mur_ligase_M"/>
    <property type="match status" value="1"/>
</dbReference>
<dbReference type="GO" id="GO:0005737">
    <property type="term" value="C:cytoplasm"/>
    <property type="evidence" value="ECO:0007669"/>
    <property type="project" value="InterPro"/>
</dbReference>
<evidence type="ECO:0000256" key="1">
    <source>
        <dbReference type="ARBA" id="ARBA00005898"/>
    </source>
</evidence>
<accession>A0A0F9V958</accession>
<feature type="domain" description="Mur ligase N-terminal catalytic" evidence="9">
    <location>
        <begin position="25"/>
        <end position="82"/>
    </location>
</feature>
<keyword evidence="8" id="KW-0961">Cell wall biogenesis/degradation</keyword>
<keyword evidence="4" id="KW-0547">Nucleotide-binding</keyword>
<dbReference type="GO" id="GO:0005524">
    <property type="term" value="F:ATP binding"/>
    <property type="evidence" value="ECO:0007669"/>
    <property type="project" value="UniProtKB-KW"/>
</dbReference>
<dbReference type="Gene3D" id="3.40.1190.10">
    <property type="entry name" value="Mur-like, catalytic domain"/>
    <property type="match status" value="1"/>
</dbReference>
<dbReference type="PROSITE" id="PS01011">
    <property type="entry name" value="FOLYLPOLYGLU_SYNT_1"/>
    <property type="match status" value="1"/>
</dbReference>
<comment type="caution">
    <text evidence="12">The sequence shown here is derived from an EMBL/GenBank/DDBJ whole genome shotgun (WGS) entry which is preliminary data.</text>
</comment>
<dbReference type="InterPro" id="IPR000713">
    <property type="entry name" value="Mur_ligase_N"/>
</dbReference>
<evidence type="ECO:0008006" key="13">
    <source>
        <dbReference type="Google" id="ProtNLM"/>
    </source>
</evidence>
<dbReference type="PANTHER" id="PTHR23135:SF4">
    <property type="entry name" value="UDP-N-ACETYLMURAMOYL-L-ALANYL-D-GLUTAMATE--2,6-DIAMINOPIMELATE LIGASE MURE HOMOLOG, CHLOROPLASTIC"/>
    <property type="match status" value="1"/>
</dbReference>
<comment type="similarity">
    <text evidence="1">Belongs to the MurCDEF family. MurE subfamily.</text>
</comment>
<dbReference type="GO" id="GO:0004326">
    <property type="term" value="F:tetrahydrofolylpolyglutamate synthase activity"/>
    <property type="evidence" value="ECO:0007669"/>
    <property type="project" value="InterPro"/>
</dbReference>
<keyword evidence="2" id="KW-0963">Cytoplasm</keyword>
<dbReference type="GO" id="GO:0009252">
    <property type="term" value="P:peptidoglycan biosynthetic process"/>
    <property type="evidence" value="ECO:0007669"/>
    <property type="project" value="UniProtKB-KW"/>
</dbReference>
<evidence type="ECO:0000259" key="11">
    <source>
        <dbReference type="Pfam" id="PF08245"/>
    </source>
</evidence>
<dbReference type="InterPro" id="IPR036565">
    <property type="entry name" value="Mur-like_cat_sf"/>
</dbReference>
<name>A0A0F9V958_9ZZZZ</name>
<dbReference type="InterPro" id="IPR004101">
    <property type="entry name" value="Mur_ligase_C"/>
</dbReference>
<protein>
    <recommendedName>
        <fullName evidence="13">Mur ligase central domain-containing protein</fullName>
    </recommendedName>
</protein>
<keyword evidence="6" id="KW-0133">Cell shape</keyword>
<dbReference type="InterPro" id="IPR013221">
    <property type="entry name" value="Mur_ligase_cen"/>
</dbReference>
<dbReference type="SUPFAM" id="SSF63418">
    <property type="entry name" value="MurE/MurF N-terminal domain"/>
    <property type="match status" value="1"/>
</dbReference>
<feature type="domain" description="Mur ligase central" evidence="11">
    <location>
        <begin position="108"/>
        <end position="308"/>
    </location>
</feature>
<evidence type="ECO:0000256" key="6">
    <source>
        <dbReference type="ARBA" id="ARBA00022960"/>
    </source>
</evidence>
<dbReference type="NCBIfam" id="NF001126">
    <property type="entry name" value="PRK00139.1-4"/>
    <property type="match status" value="1"/>
</dbReference>
<sequence length="489" mass="51434">MLLSELLSDAGITPQSLSGDAELTALTDDSRQVGKGACFVAIRGAVADGHRFIASAAEAGATAVICEDAAQVPAGIPHAVVADTREAIGPLAQAIHGHPGRALSVVGVTGTNGKTTVTWLLRRILESAGFRPGLLGTICYEAGARHEPATTTTPDPIHLAAMMAETVAAGGTHMVMEVSSHALDQHRVAGVDFDVVVLTNITGDHLDYHGTPEAYVAAKRRLFESLRADAVAVINRDDPAGDLFEQASQAPVTWYGLSSAAEVWARIDRVDIGGTEFLLTAGERQMAMTTPLIGRHNVYNCVAAAAVADALGVDLQTVADALAKTDCIPGRLQRVASEEPFSVFVDYAHTDDALSNVLGALRPITAGRLILVFGCGGDRDRTKRPRMARVAQDFADQLVITSDNPRTEDPPSIINEILTGLDNSHRRGATVLVDRRSAIAEAIGQAQAGDVVLIAGKGHETYQVIGDRRIDFNDAAVASEILANGSGQR</sequence>
<evidence type="ECO:0000313" key="12">
    <source>
        <dbReference type="EMBL" id="KKN62338.1"/>
    </source>
</evidence>
<dbReference type="GO" id="GO:0071555">
    <property type="term" value="P:cell wall organization"/>
    <property type="evidence" value="ECO:0007669"/>
    <property type="project" value="UniProtKB-KW"/>
</dbReference>
<keyword evidence="5" id="KW-0067">ATP-binding</keyword>
<evidence type="ECO:0000256" key="3">
    <source>
        <dbReference type="ARBA" id="ARBA00022598"/>
    </source>
</evidence>
<keyword evidence="3" id="KW-0436">Ligase</keyword>
<evidence type="ECO:0000259" key="9">
    <source>
        <dbReference type="Pfam" id="PF01225"/>
    </source>
</evidence>
<feature type="domain" description="Mur ligase C-terminal" evidence="10">
    <location>
        <begin position="330"/>
        <end position="458"/>
    </location>
</feature>
<dbReference type="PANTHER" id="PTHR23135">
    <property type="entry name" value="MUR LIGASE FAMILY MEMBER"/>
    <property type="match status" value="1"/>
</dbReference>
<dbReference type="Pfam" id="PF02875">
    <property type="entry name" value="Mur_ligase_C"/>
    <property type="match status" value="1"/>
</dbReference>
<dbReference type="Gene3D" id="3.90.190.20">
    <property type="entry name" value="Mur ligase, C-terminal domain"/>
    <property type="match status" value="1"/>
</dbReference>
<gene>
    <name evidence="12" type="ORF">LCGC14_0513010</name>
</gene>
<evidence type="ECO:0000256" key="7">
    <source>
        <dbReference type="ARBA" id="ARBA00022984"/>
    </source>
</evidence>
<dbReference type="AlphaFoldDB" id="A0A0F9V958"/>
<proteinExistence type="inferred from homology"/>